<organism evidence="1 2">
    <name type="scientific">Aeromicrobium flavum</name>
    <dbReference type="NCBI Taxonomy" id="416568"/>
    <lineage>
        <taxon>Bacteria</taxon>
        <taxon>Bacillati</taxon>
        <taxon>Actinomycetota</taxon>
        <taxon>Actinomycetes</taxon>
        <taxon>Propionibacteriales</taxon>
        <taxon>Nocardioidaceae</taxon>
        <taxon>Aeromicrobium</taxon>
    </lineage>
</organism>
<dbReference type="RefSeq" id="WP_146826883.1">
    <property type="nucleotide sequence ID" value="NZ_BAAAYQ010000001.1"/>
</dbReference>
<reference evidence="1 2" key="1">
    <citation type="submission" date="2019-07" db="EMBL/GenBank/DDBJ databases">
        <title>Whole genome shotgun sequence of Aeromicrobium flavum NBRC 107625.</title>
        <authorList>
            <person name="Hosoyama A."/>
            <person name="Uohara A."/>
            <person name="Ohji S."/>
            <person name="Ichikawa N."/>
        </authorList>
    </citation>
    <scope>NUCLEOTIDE SEQUENCE [LARGE SCALE GENOMIC DNA]</scope>
    <source>
        <strain evidence="1 2">NBRC 107625</strain>
    </source>
</reference>
<gene>
    <name evidence="1" type="ORF">AFL01nite_14320</name>
</gene>
<comment type="caution">
    <text evidence="1">The sequence shown here is derived from an EMBL/GenBank/DDBJ whole genome shotgun (WGS) entry which is preliminary data.</text>
</comment>
<dbReference type="OrthoDB" id="5191973at2"/>
<accession>A0A512HUJ8</accession>
<dbReference type="AlphaFoldDB" id="A0A512HUJ8"/>
<sequence length="86" mass="9418">MGHNRRYGDPLTALDAPAVAPPPRIRPQHVWVNLSTVKHAPAVYPGVLIEWRPVVKGWEALCTWASPDGVVHTGWLPAGRLRPAGE</sequence>
<dbReference type="Proteomes" id="UP000321769">
    <property type="component" value="Unassembled WGS sequence"/>
</dbReference>
<evidence type="ECO:0000313" key="1">
    <source>
        <dbReference type="EMBL" id="GEO89105.1"/>
    </source>
</evidence>
<name>A0A512HUJ8_9ACTN</name>
<dbReference type="EMBL" id="BJZQ01000005">
    <property type="protein sequence ID" value="GEO89105.1"/>
    <property type="molecule type" value="Genomic_DNA"/>
</dbReference>
<evidence type="ECO:0000313" key="2">
    <source>
        <dbReference type="Proteomes" id="UP000321769"/>
    </source>
</evidence>
<proteinExistence type="predicted"/>
<protein>
    <submittedName>
        <fullName evidence="1">Uncharacterized protein</fullName>
    </submittedName>
</protein>
<keyword evidence="2" id="KW-1185">Reference proteome</keyword>